<reference evidence="3 4" key="1">
    <citation type="submission" date="2022-11" db="EMBL/GenBank/DDBJ databases">
        <title>Nonomuraea corallina sp. nov., a new species of the genus Nonomuraea isolated from sea side sediment in Thai sea.</title>
        <authorList>
            <person name="Ngamcharungchit C."/>
            <person name="Matsumoto A."/>
            <person name="Suriyachadkun C."/>
            <person name="Panbangred W."/>
            <person name="Inahashi Y."/>
            <person name="Intra B."/>
        </authorList>
    </citation>
    <scope>NUCLEOTIDE SEQUENCE [LARGE SCALE GENOMIC DNA]</scope>
    <source>
        <strain evidence="3 4">DSM 43553</strain>
    </source>
</reference>
<dbReference type="InterPro" id="IPR023393">
    <property type="entry name" value="START-like_dom_sf"/>
</dbReference>
<organism evidence="3 4">
    <name type="scientific">Nonomuraea ferruginea</name>
    <dbReference type="NCBI Taxonomy" id="46174"/>
    <lineage>
        <taxon>Bacteria</taxon>
        <taxon>Bacillati</taxon>
        <taxon>Actinomycetota</taxon>
        <taxon>Actinomycetes</taxon>
        <taxon>Streptosporangiales</taxon>
        <taxon>Streptosporangiaceae</taxon>
        <taxon>Nonomuraea</taxon>
    </lineage>
</organism>
<dbReference type="Proteomes" id="UP001212498">
    <property type="component" value="Unassembled WGS sequence"/>
</dbReference>
<dbReference type="SUPFAM" id="SSF55961">
    <property type="entry name" value="Bet v1-like"/>
    <property type="match status" value="1"/>
</dbReference>
<sequence length="150" mass="16786">MSVDRDSSAVSIHRHFDCAFPELWLSVTAPESISAWFTPCVRGSDGRYRLRFTEDSGESYVKHATVLRYRRREDAGEYRFLLEDPGHHDSVVEVSVSGAPGGAVLTLRHLDPPAELADGYAQGWADYLDSLERHLAASRQDAIRRPEGGR</sequence>
<evidence type="ECO:0000256" key="1">
    <source>
        <dbReference type="ARBA" id="ARBA00006817"/>
    </source>
</evidence>
<gene>
    <name evidence="3" type="ORF">OUY24_30940</name>
</gene>
<protein>
    <submittedName>
        <fullName evidence="3">SRPBCC domain-containing protein</fullName>
    </submittedName>
</protein>
<name>A0ABT4T709_9ACTN</name>
<dbReference type="InterPro" id="IPR013538">
    <property type="entry name" value="ASHA1/2-like_C"/>
</dbReference>
<keyword evidence="4" id="KW-1185">Reference proteome</keyword>
<evidence type="ECO:0000313" key="4">
    <source>
        <dbReference type="Proteomes" id="UP001212498"/>
    </source>
</evidence>
<proteinExistence type="inferred from homology"/>
<comment type="similarity">
    <text evidence="1">Belongs to the AHA1 family.</text>
</comment>
<dbReference type="CDD" id="cd07814">
    <property type="entry name" value="SRPBCC_CalC_Aha1-like"/>
    <property type="match status" value="1"/>
</dbReference>
<evidence type="ECO:0000313" key="3">
    <source>
        <dbReference type="EMBL" id="MDA0645064.1"/>
    </source>
</evidence>
<dbReference type="RefSeq" id="WP_271278825.1">
    <property type="nucleotide sequence ID" value="NZ_BAABFD010000005.1"/>
</dbReference>
<comment type="caution">
    <text evidence="3">The sequence shown here is derived from an EMBL/GenBank/DDBJ whole genome shotgun (WGS) entry which is preliminary data.</text>
</comment>
<accession>A0ABT4T709</accession>
<dbReference type="EMBL" id="JAPNUD010000120">
    <property type="protein sequence ID" value="MDA0645064.1"/>
    <property type="molecule type" value="Genomic_DNA"/>
</dbReference>
<evidence type="ECO:0000259" key="2">
    <source>
        <dbReference type="Pfam" id="PF08327"/>
    </source>
</evidence>
<feature type="domain" description="Activator of Hsp90 ATPase homologue 1/2-like C-terminal" evidence="2">
    <location>
        <begin position="22"/>
        <end position="135"/>
    </location>
</feature>
<dbReference type="Pfam" id="PF08327">
    <property type="entry name" value="AHSA1"/>
    <property type="match status" value="1"/>
</dbReference>
<dbReference type="Gene3D" id="3.30.530.20">
    <property type="match status" value="1"/>
</dbReference>